<keyword evidence="3" id="KW-1185">Reference proteome</keyword>
<evidence type="ECO:0000256" key="1">
    <source>
        <dbReference type="SAM" id="MobiDB-lite"/>
    </source>
</evidence>
<organism evidence="2 3">
    <name type="scientific">Vicia faba</name>
    <name type="common">Broad bean</name>
    <name type="synonym">Faba vulgaris</name>
    <dbReference type="NCBI Taxonomy" id="3906"/>
    <lineage>
        <taxon>Eukaryota</taxon>
        <taxon>Viridiplantae</taxon>
        <taxon>Streptophyta</taxon>
        <taxon>Embryophyta</taxon>
        <taxon>Tracheophyta</taxon>
        <taxon>Spermatophyta</taxon>
        <taxon>Magnoliopsida</taxon>
        <taxon>eudicotyledons</taxon>
        <taxon>Gunneridae</taxon>
        <taxon>Pentapetalae</taxon>
        <taxon>rosids</taxon>
        <taxon>fabids</taxon>
        <taxon>Fabales</taxon>
        <taxon>Fabaceae</taxon>
        <taxon>Papilionoideae</taxon>
        <taxon>50 kb inversion clade</taxon>
        <taxon>NPAAA clade</taxon>
        <taxon>Hologalegina</taxon>
        <taxon>IRL clade</taxon>
        <taxon>Fabeae</taxon>
        <taxon>Vicia</taxon>
    </lineage>
</organism>
<feature type="compositionally biased region" description="Basic and acidic residues" evidence="1">
    <location>
        <begin position="99"/>
        <end position="110"/>
    </location>
</feature>
<reference evidence="2 3" key="1">
    <citation type="submission" date="2023-01" db="EMBL/GenBank/DDBJ databases">
        <authorList>
            <person name="Kreplak J."/>
        </authorList>
    </citation>
    <scope>NUCLEOTIDE SEQUENCE [LARGE SCALE GENOMIC DNA]</scope>
</reference>
<dbReference type="AlphaFoldDB" id="A0AAV0YU68"/>
<feature type="region of interest" description="Disordered" evidence="1">
    <location>
        <begin position="99"/>
        <end position="142"/>
    </location>
</feature>
<protein>
    <submittedName>
        <fullName evidence="2">Uncharacterized protein</fullName>
    </submittedName>
</protein>
<evidence type="ECO:0000313" key="3">
    <source>
        <dbReference type="Proteomes" id="UP001157006"/>
    </source>
</evidence>
<dbReference type="Proteomes" id="UP001157006">
    <property type="component" value="Chromosome 1L"/>
</dbReference>
<feature type="compositionally biased region" description="Polar residues" evidence="1">
    <location>
        <begin position="133"/>
        <end position="142"/>
    </location>
</feature>
<accession>A0AAV0YU68</accession>
<gene>
    <name evidence="2" type="ORF">VFH_I375800</name>
</gene>
<sequence length="142" mass="16607">MLFFSSQCQVARFYETKLKIRVYTFSYLSLSAFYLRFIPYQGIRMSHLPYSSAKNSSGHGHYHLLRRGPRRHYSSAHTVGTWYKMLIVIKRRSDEARVRQRYEGGERAAGEDGIVMKQERRDERRKGGDEDGTTATKSRTES</sequence>
<evidence type="ECO:0000313" key="2">
    <source>
        <dbReference type="EMBL" id="CAI8589042.1"/>
    </source>
</evidence>
<name>A0AAV0YU68_VICFA</name>
<dbReference type="EMBL" id="OX451736">
    <property type="protein sequence ID" value="CAI8589042.1"/>
    <property type="molecule type" value="Genomic_DNA"/>
</dbReference>
<feature type="compositionally biased region" description="Basic and acidic residues" evidence="1">
    <location>
        <begin position="117"/>
        <end position="129"/>
    </location>
</feature>
<proteinExistence type="predicted"/>